<evidence type="ECO:0000256" key="2">
    <source>
        <dbReference type="SAM" id="SignalP"/>
    </source>
</evidence>
<feature type="signal peptide" evidence="2">
    <location>
        <begin position="1"/>
        <end position="21"/>
    </location>
</feature>
<keyword evidence="2" id="KW-0732">Signal</keyword>
<sequence length="95" mass="8722">MIVFRCAVASCFCALFGNSCWVTLGGSGGGGVRPVGAGADVEGAGDAVRVGGGAAGPVGVGAGDAVGDGGREVVGPGNAVRTGAGDGGRDEIGAT</sequence>
<protein>
    <submittedName>
        <fullName evidence="3">Uncharacterized protein</fullName>
    </submittedName>
</protein>
<dbReference type="EMBL" id="MPIN01000020">
    <property type="protein sequence ID" value="OJH34281.1"/>
    <property type="molecule type" value="Genomic_DNA"/>
</dbReference>
<evidence type="ECO:0000256" key="1">
    <source>
        <dbReference type="SAM" id="MobiDB-lite"/>
    </source>
</evidence>
<feature type="chain" id="PRO_5012950807" evidence="2">
    <location>
        <begin position="22"/>
        <end position="95"/>
    </location>
</feature>
<name>A0A1L9AW89_9BACT</name>
<reference evidence="3 4" key="2">
    <citation type="submission" date="2016-12" db="EMBL/GenBank/DDBJ databases">
        <title>Draft Genome Sequence of Cystobacter ferrugineus Strain Cbfe23.</title>
        <authorList>
            <person name="Akbar S."/>
            <person name="Dowd S.E."/>
            <person name="Stevens D.C."/>
        </authorList>
    </citation>
    <scope>NUCLEOTIDE SEQUENCE [LARGE SCALE GENOMIC DNA]</scope>
    <source>
        <strain evidence="3 4">Cbfe23</strain>
    </source>
</reference>
<comment type="caution">
    <text evidence="3">The sequence shown here is derived from an EMBL/GenBank/DDBJ whole genome shotgun (WGS) entry which is preliminary data.</text>
</comment>
<proteinExistence type="predicted"/>
<evidence type="ECO:0000313" key="3">
    <source>
        <dbReference type="EMBL" id="OJH34281.1"/>
    </source>
</evidence>
<feature type="region of interest" description="Disordered" evidence="1">
    <location>
        <begin position="67"/>
        <end position="95"/>
    </location>
</feature>
<accession>A0A1L9AW89</accession>
<dbReference type="Proteomes" id="UP000182229">
    <property type="component" value="Unassembled WGS sequence"/>
</dbReference>
<dbReference type="AlphaFoldDB" id="A0A1L9AW89"/>
<organism evidence="3 4">
    <name type="scientific">Cystobacter ferrugineus</name>
    <dbReference type="NCBI Taxonomy" id="83449"/>
    <lineage>
        <taxon>Bacteria</taxon>
        <taxon>Pseudomonadati</taxon>
        <taxon>Myxococcota</taxon>
        <taxon>Myxococcia</taxon>
        <taxon>Myxococcales</taxon>
        <taxon>Cystobacterineae</taxon>
        <taxon>Archangiaceae</taxon>
        <taxon>Cystobacter</taxon>
    </lineage>
</organism>
<keyword evidence="4" id="KW-1185">Reference proteome</keyword>
<reference evidence="4" key="1">
    <citation type="submission" date="2016-11" db="EMBL/GenBank/DDBJ databases">
        <authorList>
            <person name="Shukria A."/>
            <person name="Stevens D.C."/>
        </authorList>
    </citation>
    <scope>NUCLEOTIDE SEQUENCE [LARGE SCALE GENOMIC DNA]</scope>
    <source>
        <strain evidence="4">Cbfe23</strain>
    </source>
</reference>
<gene>
    <name evidence="3" type="ORF">BON30_43995</name>
</gene>
<evidence type="ECO:0000313" key="4">
    <source>
        <dbReference type="Proteomes" id="UP000182229"/>
    </source>
</evidence>